<evidence type="ECO:0000313" key="4">
    <source>
        <dbReference type="Proteomes" id="UP000005289"/>
    </source>
</evidence>
<protein>
    <recommendedName>
        <fullName evidence="2">Cytochrome c7-like domain-containing protein</fullName>
    </recommendedName>
</protein>
<dbReference type="InterPro" id="IPR036280">
    <property type="entry name" value="Multihaem_cyt_sf"/>
</dbReference>
<dbReference type="NCBIfam" id="TIGR04257">
    <property type="entry name" value="nanowire_3heme"/>
    <property type="match status" value="1"/>
</dbReference>
<evidence type="ECO:0000259" key="2">
    <source>
        <dbReference type="Pfam" id="PF14522"/>
    </source>
</evidence>
<keyword evidence="4" id="KW-1185">Reference proteome</keyword>
<gene>
    <name evidence="3" type="ORF">THITH_08115</name>
</gene>
<dbReference type="STRING" id="713585.THITH_08115"/>
<sequence length="104" mass="11164">MRSAVLLAVIALLAMASFPVQSVPPGLTLDFLNEDAGHVTFSGTTHAEAGMHCASCHLSIFDVSRAARISRADHRSDQFCFGCHDGEKAFAARGNCESCHQDDR</sequence>
<reference evidence="3 4" key="1">
    <citation type="submission" date="2013-12" db="EMBL/GenBank/DDBJ databases">
        <authorList>
            <consortium name="DOE Joint Genome Institute"/>
            <person name="Muyzer G."/>
            <person name="Huntemann M."/>
            <person name="Han J."/>
            <person name="Chen A."/>
            <person name="Kyrpides N."/>
            <person name="Mavromatis K."/>
            <person name="Markowitz V."/>
            <person name="Palaniappan K."/>
            <person name="Ivanova N."/>
            <person name="Schaumberg A."/>
            <person name="Pati A."/>
            <person name="Liolios K."/>
            <person name="Nordberg H.P."/>
            <person name="Cantor M.N."/>
            <person name="Hua S.X."/>
            <person name="Woyke T."/>
        </authorList>
    </citation>
    <scope>NUCLEOTIDE SEQUENCE [LARGE SCALE GENOMIC DNA]</scope>
    <source>
        <strain evidence="3 4">ARh 1</strain>
    </source>
</reference>
<dbReference type="Gene3D" id="3.90.10.10">
    <property type="entry name" value="Cytochrome C3"/>
    <property type="match status" value="1"/>
</dbReference>
<feature type="domain" description="Cytochrome c7-like" evidence="2">
    <location>
        <begin position="39"/>
        <end position="101"/>
    </location>
</feature>
<evidence type="ECO:0000256" key="1">
    <source>
        <dbReference type="SAM" id="SignalP"/>
    </source>
</evidence>
<evidence type="ECO:0000313" key="3">
    <source>
        <dbReference type="EMBL" id="AHE98236.1"/>
    </source>
</evidence>
<proteinExistence type="predicted"/>
<dbReference type="Pfam" id="PF14522">
    <property type="entry name" value="Cytochrome_C7"/>
    <property type="match status" value="1"/>
</dbReference>
<dbReference type="InterPro" id="IPR029467">
    <property type="entry name" value="Cyt_c7-like"/>
</dbReference>
<dbReference type="SUPFAM" id="SSF48695">
    <property type="entry name" value="Multiheme cytochromes"/>
    <property type="match status" value="1"/>
</dbReference>
<organism evidence="3 4">
    <name type="scientific">Thioalkalivibrio paradoxus ARh 1</name>
    <dbReference type="NCBI Taxonomy" id="713585"/>
    <lineage>
        <taxon>Bacteria</taxon>
        <taxon>Pseudomonadati</taxon>
        <taxon>Pseudomonadota</taxon>
        <taxon>Gammaproteobacteria</taxon>
        <taxon>Chromatiales</taxon>
        <taxon>Ectothiorhodospiraceae</taxon>
        <taxon>Thioalkalivibrio</taxon>
    </lineage>
</organism>
<dbReference type="KEGG" id="tti:THITH_08115"/>
<name>W0DIK0_9GAMM</name>
<dbReference type="InterPro" id="IPR026352">
    <property type="entry name" value="Nanowire_3heme"/>
</dbReference>
<accession>W0DIK0</accession>
<feature type="chain" id="PRO_5004786863" description="Cytochrome c7-like domain-containing protein" evidence="1">
    <location>
        <begin position="23"/>
        <end position="104"/>
    </location>
</feature>
<dbReference type="Proteomes" id="UP000005289">
    <property type="component" value="Chromosome"/>
</dbReference>
<feature type="signal peptide" evidence="1">
    <location>
        <begin position="1"/>
        <end position="22"/>
    </location>
</feature>
<keyword evidence="1" id="KW-0732">Signal</keyword>
<dbReference type="AlphaFoldDB" id="W0DIK0"/>
<dbReference type="RefSeq" id="WP_006747626.1">
    <property type="nucleotide sequence ID" value="NZ_CP007029.1"/>
</dbReference>
<dbReference type="HOGENOM" id="CLU_157045_0_0_6"/>
<dbReference type="EMBL" id="CP007029">
    <property type="protein sequence ID" value="AHE98236.1"/>
    <property type="molecule type" value="Genomic_DNA"/>
</dbReference>
<dbReference type="OrthoDB" id="6204631at2"/>